<evidence type="ECO:0000313" key="2">
    <source>
        <dbReference type="Proteomes" id="UP000042997"/>
    </source>
</evidence>
<organism evidence="1 2">
    <name type="scientific">Rhodococcus ruber</name>
    <dbReference type="NCBI Taxonomy" id="1830"/>
    <lineage>
        <taxon>Bacteria</taxon>
        <taxon>Bacillati</taxon>
        <taxon>Actinomycetota</taxon>
        <taxon>Actinomycetes</taxon>
        <taxon>Mycobacteriales</taxon>
        <taxon>Nocardiaceae</taxon>
        <taxon>Rhodococcus</taxon>
    </lineage>
</organism>
<gene>
    <name evidence="1" type="ORF">RHRU231_940006</name>
</gene>
<dbReference type="EMBL" id="CCSD01000110">
    <property type="protein sequence ID" value="CDZ92348.1"/>
    <property type="molecule type" value="Genomic_DNA"/>
</dbReference>
<name>A0A098BUF6_9NOCA</name>
<dbReference type="AlphaFoldDB" id="A0A098BUF6"/>
<reference evidence="1 2" key="1">
    <citation type="journal article" date="2014" name="Genome Announc.">
        <title>Draft Genome Sequence of Propane- and Butane-Oxidizing Actinobacterium Rhodococcus ruber IEGM 231.</title>
        <authorList>
            <person name="Ivshina I.B."/>
            <person name="Kuyukina M.S."/>
            <person name="Krivoruchko A.V."/>
            <person name="Barbe V."/>
            <person name="Fischer C."/>
        </authorList>
    </citation>
    <scope>NUCLEOTIDE SEQUENCE [LARGE SCALE GENOMIC DNA]</scope>
</reference>
<protein>
    <submittedName>
        <fullName evidence="1">Uncharacterized protein</fullName>
    </submittedName>
</protein>
<accession>A0A098BUF6</accession>
<proteinExistence type="predicted"/>
<sequence length="83" mass="9456">MSSRSGNRASVISLHRHRPGATKRAILFHKNYFRSSRALEVVLEGLLLEGNLIHRLGLRFWDEPVELVPCGNSPDVAYRESDR</sequence>
<dbReference type="Proteomes" id="UP000042997">
    <property type="component" value="Unassembled WGS sequence"/>
</dbReference>
<evidence type="ECO:0000313" key="1">
    <source>
        <dbReference type="EMBL" id="CDZ92348.1"/>
    </source>
</evidence>